<dbReference type="GO" id="GO:0005886">
    <property type="term" value="C:plasma membrane"/>
    <property type="evidence" value="ECO:0007669"/>
    <property type="project" value="UniProtKB-SubCell"/>
</dbReference>
<dbReference type="Proteomes" id="UP000242310">
    <property type="component" value="Unassembled WGS sequence"/>
</dbReference>
<accession>A0A2P8HXK4</accession>
<comment type="similarity">
    <text evidence="2">Belongs to the AzlC family.</text>
</comment>
<dbReference type="Pfam" id="PF03591">
    <property type="entry name" value="AzlC"/>
    <property type="match status" value="1"/>
</dbReference>
<dbReference type="EMBL" id="PYAV01000002">
    <property type="protein sequence ID" value="PSL50948.1"/>
    <property type="molecule type" value="Genomic_DNA"/>
</dbReference>
<sequence>MQTTTLSSTPSPFLRGLTDGLPLAVGYAPAAITFGFLAASTHLTMVEAVLMSMLVFAGAAQYMALNLIALSTGVLEIILTTFVVNIRHLLMSISLNEKAEKDHPLKKAGYAFGITDEVFTVTSTKEAPVPTGYITGVFLMAYMSWVVNTALGHVGGALLPEVLQQSMVIALYALFLALLAPAMRSSRKVISLAVLAAGLNAAFGLVIAEGWAIIAATLTASVIVEMIVPLEQSDNRKESEP</sequence>
<keyword evidence="7 8" id="KW-0472">Membrane</keyword>
<evidence type="ECO:0000256" key="6">
    <source>
        <dbReference type="ARBA" id="ARBA00022989"/>
    </source>
</evidence>
<keyword evidence="6 8" id="KW-1133">Transmembrane helix</keyword>
<dbReference type="GO" id="GO:1903785">
    <property type="term" value="P:L-valine transmembrane transport"/>
    <property type="evidence" value="ECO:0007669"/>
    <property type="project" value="TreeGrafter"/>
</dbReference>
<gene>
    <name evidence="9" type="ORF">B0H94_102225</name>
</gene>
<evidence type="ECO:0000313" key="10">
    <source>
        <dbReference type="Proteomes" id="UP000242310"/>
    </source>
</evidence>
<dbReference type="RefSeq" id="WP_106587662.1">
    <property type="nucleotide sequence ID" value="NZ_PYAV01000002.1"/>
</dbReference>
<evidence type="ECO:0000256" key="7">
    <source>
        <dbReference type="ARBA" id="ARBA00023136"/>
    </source>
</evidence>
<protein>
    <submittedName>
        <fullName evidence="9">4-azaleucine resistance transporter AzlC</fullName>
    </submittedName>
</protein>
<evidence type="ECO:0000256" key="4">
    <source>
        <dbReference type="ARBA" id="ARBA00022475"/>
    </source>
</evidence>
<reference evidence="9 10" key="1">
    <citation type="submission" date="2018-03" db="EMBL/GenBank/DDBJ databases">
        <title>Genomic Encyclopedia of Type Strains, Phase III (KMG-III): the genomes of soil and plant-associated and newly described type strains.</title>
        <authorList>
            <person name="Whitman W."/>
        </authorList>
    </citation>
    <scope>NUCLEOTIDE SEQUENCE [LARGE SCALE GENOMIC DNA]</scope>
    <source>
        <strain evidence="9 10">CGMCC 1.07653</strain>
    </source>
</reference>
<evidence type="ECO:0000256" key="5">
    <source>
        <dbReference type="ARBA" id="ARBA00022692"/>
    </source>
</evidence>
<keyword evidence="10" id="KW-1185">Reference proteome</keyword>
<evidence type="ECO:0000256" key="3">
    <source>
        <dbReference type="ARBA" id="ARBA00022448"/>
    </source>
</evidence>
<feature type="transmembrane region" description="Helical" evidence="8">
    <location>
        <begin position="133"/>
        <end position="151"/>
    </location>
</feature>
<keyword evidence="4" id="KW-1003">Cell membrane</keyword>
<name>A0A2P8HXK4_9BACI</name>
<evidence type="ECO:0000256" key="8">
    <source>
        <dbReference type="SAM" id="Phobius"/>
    </source>
</evidence>
<keyword evidence="3" id="KW-0813">Transport</keyword>
<evidence type="ECO:0000256" key="2">
    <source>
        <dbReference type="ARBA" id="ARBA00010735"/>
    </source>
</evidence>
<keyword evidence="5 8" id="KW-0812">Transmembrane</keyword>
<proteinExistence type="inferred from homology"/>
<comment type="subcellular location">
    <subcellularLocation>
        <location evidence="1">Cell membrane</location>
        <topology evidence="1">Multi-pass membrane protein</topology>
    </subcellularLocation>
</comment>
<evidence type="ECO:0000313" key="9">
    <source>
        <dbReference type="EMBL" id="PSL50948.1"/>
    </source>
</evidence>
<dbReference type="AlphaFoldDB" id="A0A2P8HXK4"/>
<feature type="transmembrane region" description="Helical" evidence="8">
    <location>
        <begin position="20"/>
        <end position="39"/>
    </location>
</feature>
<dbReference type="PANTHER" id="PTHR34979">
    <property type="entry name" value="INNER MEMBRANE PROTEIN YGAZ"/>
    <property type="match status" value="1"/>
</dbReference>
<comment type="caution">
    <text evidence="9">The sequence shown here is derived from an EMBL/GenBank/DDBJ whole genome shotgun (WGS) entry which is preliminary data.</text>
</comment>
<feature type="transmembrane region" description="Helical" evidence="8">
    <location>
        <begin position="70"/>
        <end position="90"/>
    </location>
</feature>
<feature type="transmembrane region" description="Helical" evidence="8">
    <location>
        <begin position="189"/>
        <end position="207"/>
    </location>
</feature>
<organism evidence="9 10">
    <name type="scientific">Salsuginibacillus halophilus</name>
    <dbReference type="NCBI Taxonomy" id="517424"/>
    <lineage>
        <taxon>Bacteria</taxon>
        <taxon>Bacillati</taxon>
        <taxon>Bacillota</taxon>
        <taxon>Bacilli</taxon>
        <taxon>Bacillales</taxon>
        <taxon>Bacillaceae</taxon>
        <taxon>Salsuginibacillus</taxon>
    </lineage>
</organism>
<dbReference type="InterPro" id="IPR011606">
    <property type="entry name" value="Brnchd-chn_aa_trnsp_permease"/>
</dbReference>
<feature type="transmembrane region" description="Helical" evidence="8">
    <location>
        <begin position="163"/>
        <end position="182"/>
    </location>
</feature>
<dbReference type="PANTHER" id="PTHR34979:SF1">
    <property type="entry name" value="INNER MEMBRANE PROTEIN YGAZ"/>
    <property type="match status" value="1"/>
</dbReference>
<evidence type="ECO:0000256" key="1">
    <source>
        <dbReference type="ARBA" id="ARBA00004651"/>
    </source>
</evidence>
<dbReference type="OrthoDB" id="3177005at2"/>